<evidence type="ECO:0000256" key="1">
    <source>
        <dbReference type="ARBA" id="ARBA00022741"/>
    </source>
</evidence>
<dbReference type="Gene3D" id="3.40.50.300">
    <property type="entry name" value="P-loop containing nucleotide triphosphate hydrolases"/>
    <property type="match status" value="1"/>
</dbReference>
<dbReference type="InterPro" id="IPR027417">
    <property type="entry name" value="P-loop_NTPase"/>
</dbReference>
<dbReference type="EMBL" id="JBBJCI010000038">
    <property type="protein sequence ID" value="KAK7250158.1"/>
    <property type="molecule type" value="Genomic_DNA"/>
</dbReference>
<dbReference type="InterPro" id="IPR044612">
    <property type="entry name" value="ARL2/3"/>
</dbReference>
<comment type="similarity">
    <text evidence="3">Belongs to the small GTPase superfamily. Arf family.</text>
</comment>
<gene>
    <name evidence="4" type="primary">ARL3</name>
    <name evidence="4" type="ORF">SO694_00006528</name>
</gene>
<dbReference type="PROSITE" id="PS51417">
    <property type="entry name" value="ARF"/>
    <property type="match status" value="1"/>
</dbReference>
<dbReference type="NCBIfam" id="TIGR00231">
    <property type="entry name" value="small_GTP"/>
    <property type="match status" value="1"/>
</dbReference>
<comment type="caution">
    <text evidence="4">The sequence shown here is derived from an EMBL/GenBank/DDBJ whole genome shotgun (WGS) entry which is preliminary data.</text>
</comment>
<keyword evidence="5" id="KW-1185">Reference proteome</keyword>
<dbReference type="Pfam" id="PF00025">
    <property type="entry name" value="Arf"/>
    <property type="match status" value="2"/>
</dbReference>
<keyword evidence="2 3" id="KW-0342">GTP-binding</keyword>
<dbReference type="SMART" id="SM00178">
    <property type="entry name" value="SAR"/>
    <property type="match status" value="1"/>
</dbReference>
<accession>A0ABR1GAJ4</accession>
<dbReference type="PRINTS" id="PR00328">
    <property type="entry name" value="SAR1GTPBP"/>
</dbReference>
<proteinExistence type="inferred from homology"/>
<reference evidence="4 5" key="1">
    <citation type="submission" date="2024-03" db="EMBL/GenBank/DDBJ databases">
        <title>Aureococcus anophagefferens CCMP1851 and Kratosvirus quantuckense: Draft genome of a second virus-susceptible host strain in the model system.</title>
        <authorList>
            <person name="Chase E."/>
            <person name="Truchon A.R."/>
            <person name="Schepens W."/>
            <person name="Wilhelm S.W."/>
        </authorList>
    </citation>
    <scope>NUCLEOTIDE SEQUENCE [LARGE SCALE GENOMIC DNA]</scope>
    <source>
        <strain evidence="4 5">CCMP1851</strain>
    </source>
</reference>
<evidence type="ECO:0000313" key="4">
    <source>
        <dbReference type="EMBL" id="KAK7250158.1"/>
    </source>
</evidence>
<dbReference type="SMART" id="SM00177">
    <property type="entry name" value="ARF"/>
    <property type="match status" value="1"/>
</dbReference>
<evidence type="ECO:0000256" key="3">
    <source>
        <dbReference type="RuleBase" id="RU003925"/>
    </source>
</evidence>
<dbReference type="InterPro" id="IPR006689">
    <property type="entry name" value="Small_GTPase_ARF/SAR"/>
</dbReference>
<keyword evidence="1 3" id="KW-0547">Nucleotide-binding</keyword>
<sequence length="203" mass="22851">MPGLMQMLQKLKKNDDDCKILVLGLDNAGKTTILRQLGKEDLSQVRPTQGFNMQLLQHGPYTLNCARPASTRPSRAGDERTRARSAGWDIGGQKSIRAYWRNYYDKTEGLVYVIDSADTQRLEETSIELGQLLADPKLENTPLLVFANKQDLINAAEVEEIVSVLDLKQIRVRPWHIQPCNAREGDGLAEGMEWLVTEVNAME</sequence>
<dbReference type="InterPro" id="IPR005225">
    <property type="entry name" value="Small_GTP-bd"/>
</dbReference>
<dbReference type="SUPFAM" id="SSF52540">
    <property type="entry name" value="P-loop containing nucleoside triphosphate hydrolases"/>
    <property type="match status" value="1"/>
</dbReference>
<evidence type="ECO:0000313" key="5">
    <source>
        <dbReference type="Proteomes" id="UP001363151"/>
    </source>
</evidence>
<name>A0ABR1GAJ4_AURAN</name>
<protein>
    <submittedName>
        <fullName evidence="4">GTP binding protein</fullName>
    </submittedName>
</protein>
<dbReference type="PANTHER" id="PTHR45697">
    <property type="entry name" value="ADP-RIBOSYLATION FACTOR-LIKE PROTEIN 2-RELATED"/>
    <property type="match status" value="1"/>
</dbReference>
<dbReference type="Proteomes" id="UP001363151">
    <property type="component" value="Unassembled WGS sequence"/>
</dbReference>
<evidence type="ECO:0000256" key="2">
    <source>
        <dbReference type="ARBA" id="ARBA00023134"/>
    </source>
</evidence>
<organism evidence="4 5">
    <name type="scientific">Aureococcus anophagefferens</name>
    <name type="common">Harmful bloom alga</name>
    <dbReference type="NCBI Taxonomy" id="44056"/>
    <lineage>
        <taxon>Eukaryota</taxon>
        <taxon>Sar</taxon>
        <taxon>Stramenopiles</taxon>
        <taxon>Ochrophyta</taxon>
        <taxon>Pelagophyceae</taxon>
        <taxon>Pelagomonadales</taxon>
        <taxon>Pelagomonadaceae</taxon>
        <taxon>Aureococcus</taxon>
    </lineage>
</organism>